<keyword evidence="2" id="KW-0732">Signal</keyword>
<proteinExistence type="predicted"/>
<protein>
    <recommendedName>
        <fullName evidence="5">Copper chaperone PCu(A)C</fullName>
    </recommendedName>
</protein>
<keyword evidence="4" id="KW-1185">Reference proteome</keyword>
<evidence type="ECO:0000313" key="3">
    <source>
        <dbReference type="EMBL" id="NEN80529.1"/>
    </source>
</evidence>
<organism evidence="3 4">
    <name type="scientific">Nocardioides zeae</name>
    <dbReference type="NCBI Taxonomy" id="1457234"/>
    <lineage>
        <taxon>Bacteria</taxon>
        <taxon>Bacillati</taxon>
        <taxon>Actinomycetota</taxon>
        <taxon>Actinomycetes</taxon>
        <taxon>Propionibacteriales</taxon>
        <taxon>Nocardioidaceae</taxon>
        <taxon>Nocardioides</taxon>
    </lineage>
</organism>
<feature type="compositionally biased region" description="Basic and acidic residues" evidence="1">
    <location>
        <begin position="175"/>
        <end position="192"/>
    </location>
</feature>
<feature type="chain" id="PRO_5038480488" description="Copper chaperone PCu(A)C" evidence="2">
    <location>
        <begin position="33"/>
        <end position="230"/>
    </location>
</feature>
<sequence length="230" mass="24072">MQRSTFSPASARGRRRAGLLLAGAVLAVPALTGCSKLTGFDVETDRPYVPAHGANYRVASLDAPVAVTGVVIVSGQDGSGTLIATFVNKTVEPAETPTITTEAVTLEGYEPTELRGNEMINLASDEAVAQYAPIIVEGDLVAQGASIPFTFGEGETARELWVPVVPNEPRELKPAVGEHHEGEEGGEGDHGDAVTIPTWWEGLDRSTEPQPARPTVTPDASNGADESTEG</sequence>
<evidence type="ECO:0000313" key="4">
    <source>
        <dbReference type="Proteomes" id="UP000468687"/>
    </source>
</evidence>
<comment type="caution">
    <text evidence="3">The sequence shown here is derived from an EMBL/GenBank/DDBJ whole genome shotgun (WGS) entry which is preliminary data.</text>
</comment>
<gene>
    <name evidence="3" type="ORF">G3T38_19950</name>
</gene>
<name>A0A6P0HPA3_9ACTN</name>
<dbReference type="PROSITE" id="PS51257">
    <property type="entry name" value="PROKAR_LIPOPROTEIN"/>
    <property type="match status" value="1"/>
</dbReference>
<dbReference type="EMBL" id="JAAGXA010000022">
    <property type="protein sequence ID" value="NEN80529.1"/>
    <property type="molecule type" value="Genomic_DNA"/>
</dbReference>
<accession>A0A6P0HPA3</accession>
<evidence type="ECO:0008006" key="5">
    <source>
        <dbReference type="Google" id="ProtNLM"/>
    </source>
</evidence>
<reference evidence="3 4" key="1">
    <citation type="journal article" date="2014" name="Int. J. Syst. Evol. Microbiol.">
        <title>Nocardioides zeae sp. nov., isolated from the stem of Zea mays.</title>
        <authorList>
            <person name="Glaeser S.P."/>
            <person name="McInroy J.A."/>
            <person name="Busse H.J."/>
            <person name="Kampfer P."/>
        </authorList>
    </citation>
    <scope>NUCLEOTIDE SEQUENCE [LARGE SCALE GENOMIC DNA]</scope>
    <source>
        <strain evidence="3 4">JCM 30728</strain>
    </source>
</reference>
<evidence type="ECO:0000256" key="1">
    <source>
        <dbReference type="SAM" id="MobiDB-lite"/>
    </source>
</evidence>
<dbReference type="Proteomes" id="UP000468687">
    <property type="component" value="Unassembled WGS sequence"/>
</dbReference>
<feature type="region of interest" description="Disordered" evidence="1">
    <location>
        <begin position="175"/>
        <end position="230"/>
    </location>
</feature>
<feature type="signal peptide" evidence="2">
    <location>
        <begin position="1"/>
        <end position="32"/>
    </location>
</feature>
<dbReference type="RefSeq" id="WP_163774499.1">
    <property type="nucleotide sequence ID" value="NZ_JAAGXA010000022.1"/>
</dbReference>
<dbReference type="AlphaFoldDB" id="A0A6P0HPA3"/>
<evidence type="ECO:0000256" key="2">
    <source>
        <dbReference type="SAM" id="SignalP"/>
    </source>
</evidence>